<dbReference type="KEGG" id="sno:Snov_2584"/>
<keyword evidence="7 9" id="KW-0808">Transferase</keyword>
<comment type="catalytic activity">
    <reaction evidence="1 9">
        <text>S-adenosyl-L-methionine + a thiopurine = S-adenosyl-L-homocysteine + a thiopurine S-methylether.</text>
        <dbReference type="EC" id="2.1.1.67"/>
    </reaction>
</comment>
<feature type="binding site" evidence="9">
    <location>
        <position position="123"/>
    </location>
    <ligand>
        <name>S-adenosyl-L-methionine</name>
        <dbReference type="ChEBI" id="CHEBI:59789"/>
    </ligand>
</feature>
<dbReference type="Proteomes" id="UP000006633">
    <property type="component" value="Chromosome"/>
</dbReference>
<comment type="similarity">
    <text evidence="3 9">Belongs to the class I-like SAM-binding methyltransferase superfamily. TPMT family.</text>
</comment>
<dbReference type="EC" id="2.1.1.67" evidence="4 9"/>
<dbReference type="NCBIfam" id="TIGR03840">
    <property type="entry name" value="TMPT_Se_Te"/>
    <property type="match status" value="1"/>
</dbReference>
<proteinExistence type="inferred from homology"/>
<keyword evidence="5 9" id="KW-0963">Cytoplasm</keyword>
<evidence type="ECO:0000256" key="6">
    <source>
        <dbReference type="ARBA" id="ARBA00022603"/>
    </source>
</evidence>
<dbReference type="FunFam" id="3.40.50.150:FF:000101">
    <property type="entry name" value="Thiopurine S-methyltransferase"/>
    <property type="match status" value="1"/>
</dbReference>
<comment type="subcellular location">
    <subcellularLocation>
        <location evidence="2 9">Cytoplasm</location>
    </subcellularLocation>
</comment>
<evidence type="ECO:0000256" key="9">
    <source>
        <dbReference type="HAMAP-Rule" id="MF_00812"/>
    </source>
</evidence>
<dbReference type="InterPro" id="IPR029063">
    <property type="entry name" value="SAM-dependent_MTases_sf"/>
</dbReference>
<sequence length="212" mass="23903">MEKQFWHDKWERNEIAFHGGEPHPLLVHNLPALGLAPGARLFLPLCGKSLDIGWLRGRGYEVAAIELSRLAIEQLFDELKVEPRVTEVGPLELFEADGLTIFVGDFFDLGREALGTVDAVYDRAALVALPEPMRERYAGHLVHMTHAAPQLLITFDYDPSLLVGPPFCVPEHEVRRHYGAAYHIRGLGRHEVKGGIRGVGPIFEEVWLMERR</sequence>
<dbReference type="AlphaFoldDB" id="D7A4L6"/>
<dbReference type="EMBL" id="CP002026">
    <property type="protein sequence ID" value="ADH89879.1"/>
    <property type="molecule type" value="Genomic_DNA"/>
</dbReference>
<evidence type="ECO:0000256" key="2">
    <source>
        <dbReference type="ARBA" id="ARBA00004496"/>
    </source>
</evidence>
<dbReference type="OrthoDB" id="9778208at2"/>
<keyword evidence="6 9" id="KW-0489">Methyltransferase</keyword>
<keyword evidence="8 9" id="KW-0949">S-adenosyl-L-methionine</keyword>
<gene>
    <name evidence="9" type="primary">tpm</name>
    <name evidence="10" type="ordered locus">Snov_2584</name>
</gene>
<reference evidence="10 11" key="1">
    <citation type="journal article" date="2012" name="Stand. Genomic Sci.">
        <title>Complete genome sequence of the facultatively chemolithoautotrophic and methylotrophic alpha Proteobacterium Starkeya novella type strain (ATCC 8093(T)).</title>
        <authorList>
            <person name="Kappler U."/>
            <person name="Davenport K."/>
            <person name="Beatson S."/>
            <person name="Lucas S."/>
            <person name="Lapidus A."/>
            <person name="Copeland A."/>
            <person name="Berry K.W."/>
            <person name="Glavina Del Rio T."/>
            <person name="Hammon N."/>
            <person name="Dalin E."/>
            <person name="Tice H."/>
            <person name="Pitluck S."/>
            <person name="Richardson P."/>
            <person name="Bruce D."/>
            <person name="Goodwin L.A."/>
            <person name="Han C."/>
            <person name="Tapia R."/>
            <person name="Detter J.C."/>
            <person name="Chang Y.J."/>
            <person name="Jeffries C.D."/>
            <person name="Land M."/>
            <person name="Hauser L."/>
            <person name="Kyrpides N.C."/>
            <person name="Goker M."/>
            <person name="Ivanova N."/>
            <person name="Klenk H.P."/>
            <person name="Woyke T."/>
        </authorList>
    </citation>
    <scope>NUCLEOTIDE SEQUENCE [LARGE SCALE GENOMIC DNA]</scope>
    <source>
        <strain evidence="11">ATCC 8093 / DSM 506 / JCM 20403 / CCM 1077 / IAM 12100 / NBRC 12443 / NCIMB 10456</strain>
    </source>
</reference>
<dbReference type="GO" id="GO:0010038">
    <property type="term" value="P:response to metal ion"/>
    <property type="evidence" value="ECO:0007669"/>
    <property type="project" value="InterPro"/>
</dbReference>
<dbReference type="GO" id="GO:0005737">
    <property type="term" value="C:cytoplasm"/>
    <property type="evidence" value="ECO:0007669"/>
    <property type="project" value="UniProtKB-SubCell"/>
</dbReference>
<dbReference type="PANTHER" id="PTHR10259">
    <property type="entry name" value="THIOPURINE S-METHYLTRANSFERASE"/>
    <property type="match status" value="1"/>
</dbReference>
<dbReference type="HAMAP" id="MF_00812">
    <property type="entry name" value="Thiopur_methtran"/>
    <property type="match status" value="1"/>
</dbReference>
<dbReference type="InterPro" id="IPR022474">
    <property type="entry name" value="Thiopur_S-MeTfrase_Se/Te_detox"/>
</dbReference>
<dbReference type="eggNOG" id="COG0500">
    <property type="taxonomic scope" value="Bacteria"/>
</dbReference>
<evidence type="ECO:0000256" key="5">
    <source>
        <dbReference type="ARBA" id="ARBA00022490"/>
    </source>
</evidence>
<evidence type="ECO:0000256" key="3">
    <source>
        <dbReference type="ARBA" id="ARBA00008145"/>
    </source>
</evidence>
<dbReference type="Gene3D" id="3.40.50.150">
    <property type="entry name" value="Vaccinia Virus protein VP39"/>
    <property type="match status" value="1"/>
</dbReference>
<dbReference type="PROSITE" id="PS51585">
    <property type="entry name" value="SAM_MT_TPMT"/>
    <property type="match status" value="1"/>
</dbReference>
<evidence type="ECO:0000256" key="7">
    <source>
        <dbReference type="ARBA" id="ARBA00022679"/>
    </source>
</evidence>
<dbReference type="HOGENOM" id="CLU_085515_1_0_5"/>
<dbReference type="Pfam" id="PF05724">
    <property type="entry name" value="TPMT"/>
    <property type="match status" value="1"/>
</dbReference>
<protein>
    <recommendedName>
        <fullName evidence="4 9">Thiopurine S-methyltransferase</fullName>
        <ecNumber evidence="4 9">2.1.1.67</ecNumber>
    </recommendedName>
    <alternativeName>
        <fullName evidence="9">Thiopurine methyltransferase</fullName>
    </alternativeName>
</protein>
<dbReference type="SUPFAM" id="SSF53335">
    <property type="entry name" value="S-adenosyl-L-methionine-dependent methyltransferases"/>
    <property type="match status" value="1"/>
</dbReference>
<dbReference type="PANTHER" id="PTHR10259:SF11">
    <property type="entry name" value="THIOPURINE S-METHYLTRANSFERASE"/>
    <property type="match status" value="1"/>
</dbReference>
<accession>D7A4L6</accession>
<feature type="binding site" evidence="9">
    <location>
        <position position="10"/>
    </location>
    <ligand>
        <name>S-adenosyl-L-methionine</name>
        <dbReference type="ChEBI" id="CHEBI:59789"/>
    </ligand>
</feature>
<dbReference type="STRING" id="639283.Snov_2584"/>
<keyword evidence="11" id="KW-1185">Reference proteome</keyword>
<evidence type="ECO:0000256" key="4">
    <source>
        <dbReference type="ARBA" id="ARBA00011905"/>
    </source>
</evidence>
<evidence type="ECO:0000256" key="8">
    <source>
        <dbReference type="ARBA" id="ARBA00022691"/>
    </source>
</evidence>
<dbReference type="GO" id="GO:0032259">
    <property type="term" value="P:methylation"/>
    <property type="evidence" value="ECO:0007669"/>
    <property type="project" value="UniProtKB-KW"/>
</dbReference>
<dbReference type="GO" id="GO:0008119">
    <property type="term" value="F:thiopurine S-methyltransferase activity"/>
    <property type="evidence" value="ECO:0007669"/>
    <property type="project" value="UniProtKB-UniRule"/>
</dbReference>
<evidence type="ECO:0000313" key="11">
    <source>
        <dbReference type="Proteomes" id="UP000006633"/>
    </source>
</evidence>
<evidence type="ECO:0000313" key="10">
    <source>
        <dbReference type="EMBL" id="ADH89879.1"/>
    </source>
</evidence>
<name>D7A4L6_ANCN5</name>
<dbReference type="PIRSF" id="PIRSF023956">
    <property type="entry name" value="Thiopurine_S-methyltransferase"/>
    <property type="match status" value="1"/>
</dbReference>
<feature type="binding site" evidence="9">
    <location>
        <position position="66"/>
    </location>
    <ligand>
        <name>S-adenosyl-L-methionine</name>
        <dbReference type="ChEBI" id="CHEBI:59789"/>
    </ligand>
</feature>
<feature type="binding site" evidence="9">
    <location>
        <position position="45"/>
    </location>
    <ligand>
        <name>S-adenosyl-L-methionine</name>
        <dbReference type="ChEBI" id="CHEBI:59789"/>
    </ligand>
</feature>
<dbReference type="InterPro" id="IPR025835">
    <property type="entry name" value="Thiopurine_S-MeTrfase"/>
</dbReference>
<dbReference type="InterPro" id="IPR008854">
    <property type="entry name" value="TPMT"/>
</dbReference>
<evidence type="ECO:0000256" key="1">
    <source>
        <dbReference type="ARBA" id="ARBA00000903"/>
    </source>
</evidence>
<dbReference type="RefSeq" id="WP_013167383.1">
    <property type="nucleotide sequence ID" value="NC_014217.1"/>
</dbReference>
<organism evidence="10 11">
    <name type="scientific">Ancylobacter novellus (strain ATCC 8093 / DSM 506 / JCM 20403 / CCM 1077 / IAM 12100 / NBRC 12443 / NCIMB 10456)</name>
    <name type="common">Starkeya novella</name>
    <dbReference type="NCBI Taxonomy" id="639283"/>
    <lineage>
        <taxon>Bacteria</taxon>
        <taxon>Pseudomonadati</taxon>
        <taxon>Pseudomonadota</taxon>
        <taxon>Alphaproteobacteria</taxon>
        <taxon>Hyphomicrobiales</taxon>
        <taxon>Xanthobacteraceae</taxon>
        <taxon>Ancylobacter</taxon>
    </lineage>
</organism>